<dbReference type="InterPro" id="IPR041698">
    <property type="entry name" value="Methyltransf_25"/>
</dbReference>
<dbReference type="GO" id="GO:0008168">
    <property type="term" value="F:methyltransferase activity"/>
    <property type="evidence" value="ECO:0007669"/>
    <property type="project" value="UniProtKB-KW"/>
</dbReference>
<keyword evidence="7" id="KW-1185">Reference proteome</keyword>
<dbReference type="EMBL" id="AUBJ02000001">
    <property type="protein sequence ID" value="MCP2330489.1"/>
    <property type="molecule type" value="Genomic_DNA"/>
</dbReference>
<dbReference type="InterPro" id="IPR029063">
    <property type="entry name" value="SAM-dependent_MTases_sf"/>
</dbReference>
<evidence type="ECO:0000256" key="1">
    <source>
        <dbReference type="ARBA" id="ARBA00022603"/>
    </source>
</evidence>
<sequence>MSHHHPSRPTPECDGTSTPGPQDWEQRSRELEREAELAVPWVTAATRWIAELVGPNLVEWVLDVGSGPGVHTETLALTFPTARVTAVDGAPALLRHAEARARRAGLSERLDVHHADLNTDLDRLPVADVIWASRVLHHVADQPRAVRSLAGRLQPGGLLAVVEGGLPMRFLPARSGPGSAGFPSRLDALVSEAVAEALAGHHEPGGPGPVTDWPAELAGAGLVGTRSRSFLLDVPAPAPPEVREYVVDRLGRAREMAGGALGAPDRGALDRLLDPEDPEGVARRPDLFLLSAATVHVGWREA</sequence>
<dbReference type="Pfam" id="PF13649">
    <property type="entry name" value="Methyltransf_25"/>
    <property type="match status" value="1"/>
</dbReference>
<dbReference type="PANTHER" id="PTHR43464">
    <property type="entry name" value="METHYLTRANSFERASE"/>
    <property type="match status" value="1"/>
</dbReference>
<organism evidence="6 7">
    <name type="scientific">Actinoalloteichus caeruleus DSM 43889</name>
    <dbReference type="NCBI Taxonomy" id="1120930"/>
    <lineage>
        <taxon>Bacteria</taxon>
        <taxon>Bacillati</taxon>
        <taxon>Actinomycetota</taxon>
        <taxon>Actinomycetes</taxon>
        <taxon>Pseudonocardiales</taxon>
        <taxon>Pseudonocardiaceae</taxon>
        <taxon>Actinoalloteichus</taxon>
        <taxon>Actinoalloteichus cyanogriseus</taxon>
    </lineage>
</organism>
<keyword evidence="2" id="KW-0808">Transferase</keyword>
<keyword evidence="1 6" id="KW-0489">Methyltransferase</keyword>
<evidence type="ECO:0000256" key="3">
    <source>
        <dbReference type="ARBA" id="ARBA00022691"/>
    </source>
</evidence>
<dbReference type="CDD" id="cd02440">
    <property type="entry name" value="AdoMet_MTases"/>
    <property type="match status" value="1"/>
</dbReference>
<keyword evidence="3" id="KW-0949">S-adenosyl-L-methionine</keyword>
<feature type="region of interest" description="Disordered" evidence="4">
    <location>
        <begin position="1"/>
        <end position="27"/>
    </location>
</feature>
<dbReference type="PANTHER" id="PTHR43464:SF19">
    <property type="entry name" value="UBIQUINONE BIOSYNTHESIS O-METHYLTRANSFERASE, MITOCHONDRIAL"/>
    <property type="match status" value="1"/>
</dbReference>
<evidence type="ECO:0000256" key="4">
    <source>
        <dbReference type="SAM" id="MobiDB-lite"/>
    </source>
</evidence>
<evidence type="ECO:0000256" key="2">
    <source>
        <dbReference type="ARBA" id="ARBA00022679"/>
    </source>
</evidence>
<dbReference type="RefSeq" id="WP_081715306.1">
    <property type="nucleotide sequence ID" value="NZ_AUBJ02000001.1"/>
</dbReference>
<reference evidence="6 7" key="2">
    <citation type="submission" date="2022-06" db="EMBL/GenBank/DDBJ databases">
        <title>Genomic Encyclopedia of Type Strains, Phase I: the one thousand microbial genomes (KMG-I) project.</title>
        <authorList>
            <person name="Kyrpides N."/>
        </authorList>
    </citation>
    <scope>NUCLEOTIDE SEQUENCE [LARGE SCALE GENOMIC DNA]</scope>
    <source>
        <strain evidence="6 7">DSM 43889</strain>
    </source>
</reference>
<proteinExistence type="predicted"/>
<accession>A0ABT1JDC6</accession>
<evidence type="ECO:0000259" key="5">
    <source>
        <dbReference type="Pfam" id="PF13649"/>
    </source>
</evidence>
<evidence type="ECO:0000313" key="6">
    <source>
        <dbReference type="EMBL" id="MCP2330489.1"/>
    </source>
</evidence>
<evidence type="ECO:0000313" key="7">
    <source>
        <dbReference type="Proteomes" id="UP000791080"/>
    </source>
</evidence>
<gene>
    <name evidence="6" type="ORF">G443_000759</name>
</gene>
<dbReference type="SUPFAM" id="SSF53335">
    <property type="entry name" value="S-adenosyl-L-methionine-dependent methyltransferases"/>
    <property type="match status" value="1"/>
</dbReference>
<protein>
    <submittedName>
        <fullName evidence="6">Methyltransferase domain-containing protein</fullName>
    </submittedName>
</protein>
<dbReference type="Gene3D" id="3.40.50.150">
    <property type="entry name" value="Vaccinia Virus protein VP39"/>
    <property type="match status" value="1"/>
</dbReference>
<dbReference type="GO" id="GO:0032259">
    <property type="term" value="P:methylation"/>
    <property type="evidence" value="ECO:0007669"/>
    <property type="project" value="UniProtKB-KW"/>
</dbReference>
<comment type="caution">
    <text evidence="6">The sequence shown here is derived from an EMBL/GenBank/DDBJ whole genome shotgun (WGS) entry which is preliminary data.</text>
</comment>
<reference evidence="6 7" key="1">
    <citation type="submission" date="2013-07" db="EMBL/GenBank/DDBJ databases">
        <authorList>
            <consortium name="DOE Joint Genome Institute"/>
            <person name="Reeve W."/>
            <person name="Huntemann M."/>
            <person name="Han J."/>
            <person name="Chen A."/>
            <person name="Kyrpides N."/>
            <person name="Mavromatis K."/>
            <person name="Markowitz V."/>
            <person name="Palaniappan K."/>
            <person name="Ivanova N."/>
            <person name="Schaumberg A."/>
            <person name="Pati A."/>
            <person name="Liolios K."/>
            <person name="Nordberg H.P."/>
            <person name="Cantor M.N."/>
            <person name="Hua S.X."/>
            <person name="Woyke T."/>
        </authorList>
    </citation>
    <scope>NUCLEOTIDE SEQUENCE [LARGE SCALE GENOMIC DNA]</scope>
    <source>
        <strain evidence="6 7">DSM 43889</strain>
    </source>
</reference>
<feature type="domain" description="Methyltransferase" evidence="5">
    <location>
        <begin position="61"/>
        <end position="157"/>
    </location>
</feature>
<name>A0ABT1JDC6_ACTCY</name>
<dbReference type="Proteomes" id="UP000791080">
    <property type="component" value="Unassembled WGS sequence"/>
</dbReference>